<dbReference type="GO" id="GO:0051701">
    <property type="term" value="P:biological process involved in interaction with host"/>
    <property type="evidence" value="ECO:0007669"/>
    <property type="project" value="TreeGrafter"/>
</dbReference>
<dbReference type="InterPro" id="IPR005693">
    <property type="entry name" value="Mce"/>
</dbReference>
<dbReference type="Proteomes" id="UP000245711">
    <property type="component" value="Chromosome"/>
</dbReference>
<evidence type="ECO:0000259" key="2">
    <source>
        <dbReference type="Pfam" id="PF11887"/>
    </source>
</evidence>
<dbReference type="RefSeq" id="WP_109331617.1">
    <property type="nucleotide sequence ID" value="NZ_CP021354.1"/>
</dbReference>
<feature type="domain" description="Mammalian cell entry C-terminal" evidence="2">
    <location>
        <begin position="122"/>
        <end position="276"/>
    </location>
</feature>
<feature type="domain" description="Mce/MlaD" evidence="1">
    <location>
        <begin position="37"/>
        <end position="116"/>
    </location>
</feature>
<dbReference type="InterPro" id="IPR024516">
    <property type="entry name" value="Mce_C"/>
</dbReference>
<organism evidence="3 4">
    <name type="scientific">Rhodococcus oxybenzonivorans</name>
    <dbReference type="NCBI Taxonomy" id="1990687"/>
    <lineage>
        <taxon>Bacteria</taxon>
        <taxon>Bacillati</taxon>
        <taxon>Actinomycetota</taxon>
        <taxon>Actinomycetes</taxon>
        <taxon>Mycobacteriales</taxon>
        <taxon>Nocardiaceae</taxon>
        <taxon>Rhodococcus</taxon>
    </lineage>
</organism>
<name>A0A2S2BY18_9NOCA</name>
<evidence type="ECO:0000313" key="4">
    <source>
        <dbReference type="Proteomes" id="UP000245711"/>
    </source>
</evidence>
<dbReference type="AlphaFoldDB" id="A0A2S2BY18"/>
<protein>
    <submittedName>
        <fullName evidence="3">Mammalian cell entry protein</fullName>
    </submittedName>
</protein>
<dbReference type="OrthoDB" id="338143at2"/>
<dbReference type="InterPro" id="IPR052336">
    <property type="entry name" value="MlaD_Phospholipid_Transporter"/>
</dbReference>
<dbReference type="KEGG" id="roz:CBI38_20175"/>
<dbReference type="PANTHER" id="PTHR33371:SF17">
    <property type="entry name" value="MCE-FAMILY PROTEIN MCE1B"/>
    <property type="match status" value="1"/>
</dbReference>
<dbReference type="Pfam" id="PF11887">
    <property type="entry name" value="Mce4_CUP1"/>
    <property type="match status" value="1"/>
</dbReference>
<dbReference type="InterPro" id="IPR003399">
    <property type="entry name" value="Mce/MlaD"/>
</dbReference>
<dbReference type="GO" id="GO:0005576">
    <property type="term" value="C:extracellular region"/>
    <property type="evidence" value="ECO:0007669"/>
    <property type="project" value="TreeGrafter"/>
</dbReference>
<evidence type="ECO:0000313" key="3">
    <source>
        <dbReference type="EMBL" id="AWK73540.1"/>
    </source>
</evidence>
<keyword evidence="4" id="KW-1185">Reference proteome</keyword>
<dbReference type="Pfam" id="PF02470">
    <property type="entry name" value="MlaD"/>
    <property type="match status" value="1"/>
</dbReference>
<gene>
    <name evidence="3" type="ORF">CBI38_20175</name>
</gene>
<sequence length="338" mass="35771">MNVRRSAFKLAIFLVVAVCAAVLVVNTLRVPVPGPTVGFKAMFTDAQGVTPGSDVTIAGVRVGKVDSVQIVDGDAGTASALVGFRVERDQKLPADTTVAIRYGDLLGVRYLDLSAGEIGKGTLEEGETIPLDRTSPALDLTSLFNGFKPLFEAIDPTQVNELASEVVAVFDGRRTSVDTLLRRVTAVTGNLANHDQVIGELIGNLEIVATTAAARGPELSHLVESLTAFTGMLAENNDVLIDTLDNTAAVSASMIDILDGRVPELTRTVDRMNSLTGAMLGANAGFDHLMTATPSFFASVNRAGEYGSWLNIYLCTFIVNVDGQEGALGPDLHSRYCQ</sequence>
<dbReference type="EMBL" id="CP021354">
    <property type="protein sequence ID" value="AWK73540.1"/>
    <property type="molecule type" value="Genomic_DNA"/>
</dbReference>
<dbReference type="PANTHER" id="PTHR33371">
    <property type="entry name" value="INTERMEMBRANE PHOSPHOLIPID TRANSPORT SYSTEM BINDING PROTEIN MLAD-RELATED"/>
    <property type="match status" value="1"/>
</dbReference>
<evidence type="ECO:0000259" key="1">
    <source>
        <dbReference type="Pfam" id="PF02470"/>
    </source>
</evidence>
<accession>A0A2S2BY18</accession>
<proteinExistence type="predicted"/>
<dbReference type="NCBIfam" id="TIGR00996">
    <property type="entry name" value="Mtu_fam_mce"/>
    <property type="match status" value="1"/>
</dbReference>
<reference evidence="3 4" key="1">
    <citation type="submission" date="2017-05" db="EMBL/GenBank/DDBJ databases">
        <title>Isolation of Rhodococcus sp. S2-17 biodegrading of BP-3.</title>
        <authorList>
            <person name="Lee Y."/>
            <person name="Kim K.H."/>
            <person name="Chun B.H."/>
            <person name="Jung H.S."/>
            <person name="Jeon C.O."/>
        </authorList>
    </citation>
    <scope>NUCLEOTIDE SEQUENCE [LARGE SCALE GENOMIC DNA]</scope>
    <source>
        <strain evidence="3 4">S2-17</strain>
    </source>
</reference>